<accession>A0A5J4ZUK5</accession>
<dbReference type="EMBL" id="CM018048">
    <property type="protein sequence ID" value="KAA8521564.1"/>
    <property type="molecule type" value="Genomic_DNA"/>
</dbReference>
<dbReference type="Proteomes" id="UP000325577">
    <property type="component" value="Linkage Group LG5"/>
</dbReference>
<evidence type="ECO:0000313" key="1">
    <source>
        <dbReference type="EMBL" id="KAA8521564.1"/>
    </source>
</evidence>
<evidence type="ECO:0000313" key="2">
    <source>
        <dbReference type="Proteomes" id="UP000325577"/>
    </source>
</evidence>
<proteinExistence type="predicted"/>
<protein>
    <submittedName>
        <fullName evidence="1">Uncharacterized protein</fullName>
    </submittedName>
</protein>
<gene>
    <name evidence="1" type="ORF">F0562_012237</name>
</gene>
<dbReference type="AlphaFoldDB" id="A0A5J4ZUK5"/>
<organism evidence="1 2">
    <name type="scientific">Nyssa sinensis</name>
    <dbReference type="NCBI Taxonomy" id="561372"/>
    <lineage>
        <taxon>Eukaryota</taxon>
        <taxon>Viridiplantae</taxon>
        <taxon>Streptophyta</taxon>
        <taxon>Embryophyta</taxon>
        <taxon>Tracheophyta</taxon>
        <taxon>Spermatophyta</taxon>
        <taxon>Magnoliopsida</taxon>
        <taxon>eudicotyledons</taxon>
        <taxon>Gunneridae</taxon>
        <taxon>Pentapetalae</taxon>
        <taxon>asterids</taxon>
        <taxon>Cornales</taxon>
        <taxon>Nyssaceae</taxon>
        <taxon>Nyssa</taxon>
    </lineage>
</organism>
<sequence>MTQTPNMATKVRGCFSAIALSDLQNQVFALDLFSSLICLRVSGYAMLIEGGLAMELAAAVSDHSTAWVDHIRDDSEDHKTGLPWRPRGELDGL</sequence>
<reference evidence="1 2" key="1">
    <citation type="submission" date="2019-09" db="EMBL/GenBank/DDBJ databases">
        <title>A chromosome-level genome assembly of the Chinese tupelo Nyssa sinensis.</title>
        <authorList>
            <person name="Yang X."/>
            <person name="Kang M."/>
            <person name="Yang Y."/>
            <person name="Xiong H."/>
            <person name="Wang M."/>
            <person name="Zhang Z."/>
            <person name="Wang Z."/>
            <person name="Wu H."/>
            <person name="Ma T."/>
            <person name="Liu J."/>
            <person name="Xi Z."/>
        </authorList>
    </citation>
    <scope>NUCLEOTIDE SEQUENCE [LARGE SCALE GENOMIC DNA]</scope>
    <source>
        <strain evidence="1">J267</strain>
        <tissue evidence="1">Leaf</tissue>
    </source>
</reference>
<name>A0A5J4ZUK5_9ASTE</name>
<keyword evidence="2" id="KW-1185">Reference proteome</keyword>